<evidence type="ECO:0000259" key="13">
    <source>
        <dbReference type="PROSITE" id="PS50075"/>
    </source>
</evidence>
<dbReference type="InterPro" id="IPR050091">
    <property type="entry name" value="PKS_NRPS_Biosynth_Enz"/>
</dbReference>
<dbReference type="InterPro" id="IPR049900">
    <property type="entry name" value="PKS_mFAS_DH"/>
</dbReference>
<feature type="domain" description="Carrier" evidence="13">
    <location>
        <begin position="2209"/>
        <end position="2282"/>
    </location>
</feature>
<dbReference type="InterPro" id="IPR015421">
    <property type="entry name" value="PyrdxlP-dep_Trfase_major"/>
</dbReference>
<dbReference type="Pfam" id="PF09924">
    <property type="entry name" value="LPG_synthase_C"/>
    <property type="match status" value="1"/>
</dbReference>
<dbReference type="Pfam" id="PF21089">
    <property type="entry name" value="PKS_DH_N"/>
    <property type="match status" value="1"/>
</dbReference>
<dbReference type="InterPro" id="IPR016181">
    <property type="entry name" value="Acyl_CoA_acyltransferase"/>
</dbReference>
<evidence type="ECO:0000256" key="4">
    <source>
        <dbReference type="ARBA" id="ARBA00011881"/>
    </source>
</evidence>
<dbReference type="InterPro" id="IPR018201">
    <property type="entry name" value="Ketoacyl_synth_AS"/>
</dbReference>
<evidence type="ECO:0000256" key="5">
    <source>
        <dbReference type="ARBA" id="ARBA00022450"/>
    </source>
</evidence>
<keyword evidence="10" id="KW-0663">Pyridoxal phosphate</keyword>
<feature type="active site" description="Proton donor; for dehydratase activity" evidence="11">
    <location>
        <position position="1640"/>
    </location>
</feature>
<protein>
    <submittedName>
        <fullName evidence="17">SDR family NAD(P)-dependent oxidoreductase</fullName>
    </submittedName>
</protein>
<dbReference type="SMART" id="SM00823">
    <property type="entry name" value="PKS_PP"/>
    <property type="match status" value="3"/>
</dbReference>
<evidence type="ECO:0000256" key="9">
    <source>
        <dbReference type="ARBA" id="ARBA00022737"/>
    </source>
</evidence>
<dbReference type="Gene3D" id="3.40.47.10">
    <property type="match status" value="3"/>
</dbReference>
<dbReference type="SUPFAM" id="SSF53383">
    <property type="entry name" value="PLP-dependent transferases"/>
    <property type="match status" value="1"/>
</dbReference>
<dbReference type="InterPro" id="IPR020807">
    <property type="entry name" value="PKS_DH"/>
</dbReference>
<dbReference type="SMART" id="SM00825">
    <property type="entry name" value="PKS_KS"/>
    <property type="match status" value="3"/>
</dbReference>
<dbReference type="Gene3D" id="1.10.1240.100">
    <property type="match status" value="3"/>
</dbReference>
<evidence type="ECO:0000259" key="16">
    <source>
        <dbReference type="PROSITE" id="PS52019"/>
    </source>
</evidence>
<accession>A0ABV0GBJ7</accession>
<feature type="domain" description="Ketosynthase family 3 (KS3)" evidence="15">
    <location>
        <begin position="808"/>
        <end position="1234"/>
    </location>
</feature>
<feature type="region of interest" description="C-terminal hotdog fold" evidence="11">
    <location>
        <begin position="1566"/>
        <end position="1729"/>
    </location>
</feature>
<dbReference type="EMBL" id="JBDPZC010000002">
    <property type="protein sequence ID" value="MEO3712426.1"/>
    <property type="molecule type" value="Genomic_DNA"/>
</dbReference>
<feature type="compositionally biased region" description="Pro residues" evidence="12">
    <location>
        <begin position="3708"/>
        <end position="3720"/>
    </location>
</feature>
<feature type="region of interest" description="Disordered" evidence="12">
    <location>
        <begin position="765"/>
        <end position="801"/>
    </location>
</feature>
<comment type="pathway">
    <text evidence="3">Antibiotic biosynthesis.</text>
</comment>
<dbReference type="PROSITE" id="PS52019">
    <property type="entry name" value="PKS_MFAS_DH"/>
    <property type="match status" value="1"/>
</dbReference>
<dbReference type="Pfam" id="PF22336">
    <property type="entry name" value="RhiE-like_linker"/>
    <property type="match status" value="2"/>
</dbReference>
<dbReference type="InterPro" id="IPR032821">
    <property type="entry name" value="PKS_assoc"/>
</dbReference>
<dbReference type="SMART" id="SM00822">
    <property type="entry name" value="PKS_KR"/>
    <property type="match status" value="1"/>
</dbReference>
<sequence>MNELWSGVGVGYLVFPLLLALRQRQRLEPLIARASGSDAPPAAAPDAGALDEGIERELRAWLAAQPVQPGHDGPAMAPAAPGNLATHPAHWPQELMALYGFALDEKTLQDASFRACLELWSARILERQDLSVWDDIRLGPVLVPLLLACDRAHPGLLAERPSALAGVAGTLGTSTQALLRQVGLADAAAGAIAPWLGLLHGAATFRDELWKAATDPVTDPFVCITSALSRPASLGTLDLLEAHVLRQFEAPASGRPTRLAVLGDEDGTWTHRLLERIRAQDVQSGRPAAVAPRAIAVRLLGDVDEGAAPSRAPDLRPTLPVVAWHPALTDLDGTALADVLPVCLLAADRLADPDADAECRYLRWLVDQGAQAPVVWMRHGQVFADGEWAGGPLARLIAALATHLGRGSTLEGAPLLMRLGASGLFPRQPPQGFPSLARRWWGSLTVFEARNYRIRPGRAADLPTLVSLEAACWPLELRMPDATLARRVETHAEGQLVVEVDGEDGRAEVVGVIYSQRIGALDELASVEATTVDALHRRAGPIVQLLAVNVDPGYQGQGLGDQLLEFMLQRSSGQSDVASVAAVTLCKDFHQQSALDMQAYVRHRNGAGVLADPILRFHELHGASILKTLPGYRPRDTRNLGYGVLVAYDLARRARLEVWQQQARQAPAAGPALNGDATAPSLPDAAALHDFLATALRRILRQDESLPYAPDLPLMQAGLDSVGLLELAEALAAWCKVPLDATFLFRNNTPARVVAHFDALRREALPPASPGHAPESAGLERRSAARAPERPAPAVAPDAAPAGVSLPPGAIAIVGMACRLPGDLDTPEKFWECLEAGTCVVGSLPAGRWEWPQDIDPVRSHPGIDQGGFLSDIQSFDAGLFRLAPKEVTTMDPQQRLLLELAWEAMERAGYARDAMAGSNTGVYVGASGSDYRLLMESEGVAVEPHLATGGSMAVIANRISYTFDFRGPSLQIDTACSSSLVALHQAVQALRQGECDQALVAGVHLMCHPGNTVAYYKAGMLSRDGRCKTLDETANGYVRAEGGILFMLKPLERAMADGDPIHALIRGGACNHGGLTSGLTVPNPDRQADLLRAAWAASGVSAEAISHVEMHGTGTRLGDPIEVRGLTDAFLSRPGPAPHAGCAISSVKSNLGHLEAAAGLAGVLKVVLSMAHQTLPRTVNFNRLNAQIRLDGTPFSVVETLRPWPAGPQGAPRRAGVSSFGSGGANAHVVLEEYVPRAAPAVPAPAAGRELLFLMSAHTEVQLQARARRLLEHCQRCEREGSPLEAQALAYTLQRSQPMAHRLALVACSVGELVELLSAFLAGRGAARIFRSPAAGEASLAELVHHNTDVQDMVGAWLRDGRLDQVARWWAQGVEVRAWEGLYETLPRRLVLPCYPFARDRHWIPSARGPQHAFREASEAAQAYLGKPAMAATPGGQRLDIALEGSEFFLADHRLQGTPVLPGVAYLEFAREAWNCLSSSAPVAAAFQISDVAWLRPFLVSRPERLLISLVRQPARSGETAAEAYRYEAHGASDPSALHGYGTLQSLANEPAPRLDLPALQQALGREPLPTGRPGTTAEDCYQAFERMGLSYGPAHRALRSVRWGRDEAGQPALLADLALPPCVADSHAQFVLHPSLMDAALQAGLLLASSTQPDGTAAGGLPFSLRRLVSYGACPDRLWVWCRLRKGSAGARASLPAVDLALCDDTGRVWVRIEELVFRPLQARVEAPGSTQVPRPSSPQLLRMAWVDQPLAAVAAHGPEEAMPAGAHWVILCGERAQLDPQAVVLQASLPEASIQVMEGKAAGGDQGYADIAAQLFEFLQGLARRRPGDRVAVQVVVPGDGPGRVLQGLAGLARAVRMEHPWLVVQVLSFDASASLPALALQLRSNRLDEQAVQLRYRQGRRQVLVPEALQGTVVPTPGGPQPSPWREGGVYLITGGAGGLGLVFAREILARAQGVTVVLLGRSELTPAVRQSLQDLQAPAGAVVRYVAVDISHQAALDAALQDLLKTHGPLSGVIHAAGLTRDEFMIRKRRETFEAVLVPKVAGTINLYRSTRDCQLDFFLSFSSIVGTTGNIGQVDYCAANAFLDEAAHWHAEVPERRHGRVLSLAWPLWREGGMGHQAGVAEHFEQALGLTPMETQDGLAAFYAALAEPSPHLVVVNGSMERTRALIMTPSPRPASVPAAVARPSAPAASTPAPAPVRCVGQGEVEAYLKSIMGAVLGHAPSALAADAAFSRYGLDSILALDIIRKLEEDLGGLSKTLFFEYENIRQLASYLLEDYADRLATCLQPGLADAVQAPPASAALAVSAPLAEAPASVREARAGRLLRKAALQQDAASRQTLADIDGAAPKGVALLEIWPEVYIDARAQGYCHVLVDKRLFFATQYAGPAAHREAFFTELLAYCQQQGLAFAYLDLTEGRKPDLERAGGLLACPVGAVQVMESLPAFSLAGGRMRRLRYMVERYRKLGECRTVECRQLEPGLVRDIQRVICAWSEMKKVVNNVDLVLEEMRNGSLLDRYRVFLTYFDGSLQNVIMVCREPDGYLMDQEYYLPDMPLGGTEHAVVEIVALLAAEGCERFSLGLTWGLFELGSEDGDPEGSAFLAGTQTQLQQILERGKANRQYKSKYGTRDYPVHLYRRADSDPSLLASCLSQFFRQGISYLEVQRRCAPAVTQVSARAEADHFDATKADPAAIRIDLISDSWAHLSYAFIGDRSAALGACQSPSQAPEAGGELAALFGFEASLLTTSGRAAERLFFQTARRSGKKRVLQNLLFESTLHNLVKGGFEPVEIPDPEALRPDATALFRGGLDLHRLEQALEAEAPAIAMVLVELCNNATGGYPLSLAQLQAVAARCRRHGVPLVLDVTRILKNAELIRRHEPGQSGRELWDIVRAITSEADALVGSLCKDFGLDVGGLLASRDPAFVRNSQGLGRVEGGLPAELETQRIQRALADRDFLASQVARQLDRVRDLHLALAREGVPVIQPGAGHCVLVRVDCLPPLAGRAHSRESYLRLLLERYGIRGGLHLVGNLRDAALNQCVRLALPLQLEDPALLEALSGALKASLVGAAHATPDLLKRARHDAAPKPVSPAPAAADADADAIAVIGLAGRYPGAATLQAFWDLLLSGQQAITEVPQERWDWQSHFAADPEQALAEGKSYGKWGAFLEDFAAFDPLFFNIAPIEAGFMDPQERLFLQACWHALEDAGRAPSTLSPAQRAKVGVFGGITKQGFNLHSLDHAQPYQGTSLAALVNRVSHCLDLKGPAMAYDSHCASALIAIHEACNYLRREPDGLALAGAVNLNLHPSTYAQLSKMQVLAANASSAAFAREATGYVPGEGVGVVVLKRHQRALADGDPVYAVIRGSAVNHNGRMNRFGMPSQKQQEAVIREAMAQGDIDPRTISYIEAAAHGSPAGDAIEMAALTRVFGGQRQQTEGSYRIGSLKPNIGHGEAVSGMAQLTKVLLALKHRQLPPTLLIGAPSPAIDFAALPFEVHQTLADWAPVQVEGRPVPRRAGITSTGASGLNAHLVVEEHLAPDAAPVAQDGEPVVFVLSARDRSRLKAYARRWQAFLTAGGPLDLVSLAYTQQVGRDAMACRLAVVARSQDELAGQLARWCDDACPGDDPDVHGPGAEEVGSEPPAALADDAPLQALRAAARRWAAGAAVDWQALLRPGLQPRRLAGLPTYPFADGLYWTGPAKGQGTEGRRAAPPTPVPTPTPTPTAPALAEGFLPRFAALLADAFQIPAEAFDLNRPFEDYGINSFLVKLLNSRLAEVFGALSKTLLFEHQTGMALAQHLLAKHAPACARLAGVAPAAPAQPMAQATAAPALDLVAAAALERSEPVRRTPKSKGAAAAAWDEPVAIVGLSGRYPQAATLQAFWANLQGARDSITTIPPDRWPLDGFYESDVEAAIESSRCYGKWGGFIDGFAEFDPLFFNLSPREAANMDPQERIFLQACWEALEDAGYTRARIASQHQGRLGVFAGITRSEFSLYGNDKLKKGKAPFTSFCSLVNRVSYFLDANGPSIPIDTMCSSSLVAVHEACEKLRFGECEMAIAGGVNLSLHPYMYISLSAQRMLSQDGRCKSFGLGGNGYVPGEGVGVIVLKPLSAALRDGDSIHALIRGTSVNHGGKTNGYTVPNPKAQGQVIRQALERAGVHARAISYIEAHGTGTELGDPIEVTGLSSAFAQDTQDRGFCALGSVKSNIGHLEAASGIAGLTKVLLQMKHGTLVPSLHADELNPNIDFDASPFFVNRELRPWQRPLIDGQEQPRLAGVSSFGAGGTNAHVVLQEYEPPPPRPAPAAAAADPVLIVLSAKKPDLLERYARDLLVHVKEPAYRGSTGAQRLQSLAYTLQVGREAMEARLGLVVSSVQELESKLQRFVDGDRSIEGMQVGRVGRSSHHVD</sequence>
<dbReference type="Pfam" id="PF00550">
    <property type="entry name" value="PP-binding"/>
    <property type="match status" value="3"/>
</dbReference>
<dbReference type="Gene3D" id="3.10.129.110">
    <property type="entry name" value="Polyketide synthase dehydratase"/>
    <property type="match status" value="1"/>
</dbReference>
<evidence type="ECO:0000256" key="6">
    <source>
        <dbReference type="ARBA" id="ARBA00022490"/>
    </source>
</evidence>
<dbReference type="PANTHER" id="PTHR43775">
    <property type="entry name" value="FATTY ACID SYNTHASE"/>
    <property type="match status" value="1"/>
</dbReference>
<dbReference type="InterPro" id="IPR020806">
    <property type="entry name" value="PKS_PP-bd"/>
</dbReference>
<feature type="region of interest" description="Disordered" evidence="12">
    <location>
        <begin position="3695"/>
        <end position="3722"/>
    </location>
</feature>
<evidence type="ECO:0000256" key="2">
    <source>
        <dbReference type="ARBA" id="ARBA00004496"/>
    </source>
</evidence>
<feature type="compositionally biased region" description="Low complexity" evidence="12">
    <location>
        <begin position="792"/>
        <end position="801"/>
    </location>
</feature>
<keyword evidence="6" id="KW-0963">Cytoplasm</keyword>
<dbReference type="Gene3D" id="3.40.630.30">
    <property type="match status" value="1"/>
</dbReference>
<feature type="region of interest" description="N-terminal hotdog fold" evidence="11">
    <location>
        <begin position="1423"/>
        <end position="1552"/>
    </location>
</feature>
<name>A0ABV0GBJ7_9BURK</name>
<dbReference type="InterPro" id="IPR014030">
    <property type="entry name" value="Ketoacyl_synth_N"/>
</dbReference>
<dbReference type="InterPro" id="IPR036291">
    <property type="entry name" value="NAD(P)-bd_dom_sf"/>
</dbReference>
<dbReference type="InterPro" id="IPR049552">
    <property type="entry name" value="PKS_DH_N"/>
</dbReference>
<comment type="cofactor">
    <cofactor evidence="1">
        <name>pyridoxal 5'-phosphate</name>
        <dbReference type="ChEBI" id="CHEBI:597326"/>
    </cofactor>
</comment>
<feature type="compositionally biased region" description="Basic and acidic residues" evidence="12">
    <location>
        <begin position="778"/>
        <end position="789"/>
    </location>
</feature>
<keyword evidence="8" id="KW-0808">Transferase</keyword>
<dbReference type="InterPro" id="IPR009081">
    <property type="entry name" value="PP-bd_ACP"/>
</dbReference>
<dbReference type="PROSITE" id="PS00012">
    <property type="entry name" value="PHOSPHOPANTETHEINE"/>
    <property type="match status" value="2"/>
</dbReference>
<dbReference type="SMART" id="SM00826">
    <property type="entry name" value="PKS_DH"/>
    <property type="match status" value="1"/>
</dbReference>
<dbReference type="SUPFAM" id="SSF47336">
    <property type="entry name" value="ACP-like"/>
    <property type="match status" value="3"/>
</dbReference>
<dbReference type="InterPro" id="IPR024320">
    <property type="entry name" value="LPG_synthase_C"/>
</dbReference>
<keyword evidence="7" id="KW-0597">Phosphoprotein</keyword>
<dbReference type="Gene3D" id="1.10.1200.10">
    <property type="entry name" value="ACP-like"/>
    <property type="match status" value="3"/>
</dbReference>
<dbReference type="CDD" id="cd00833">
    <property type="entry name" value="PKS"/>
    <property type="match status" value="3"/>
</dbReference>
<dbReference type="Gene3D" id="3.90.1150.10">
    <property type="entry name" value="Aspartate Aminotransferase, domain 1"/>
    <property type="match status" value="1"/>
</dbReference>
<dbReference type="CDD" id="cd08953">
    <property type="entry name" value="KR_2_SDR_x"/>
    <property type="match status" value="1"/>
</dbReference>
<evidence type="ECO:0000256" key="1">
    <source>
        <dbReference type="ARBA" id="ARBA00001933"/>
    </source>
</evidence>
<dbReference type="Pfam" id="PF08659">
    <property type="entry name" value="KR"/>
    <property type="match status" value="1"/>
</dbReference>
<dbReference type="Pfam" id="PF16197">
    <property type="entry name" value="KAsynt_C_assoc"/>
    <property type="match status" value="1"/>
</dbReference>
<evidence type="ECO:0000256" key="12">
    <source>
        <dbReference type="SAM" id="MobiDB-lite"/>
    </source>
</evidence>
<dbReference type="InterPro" id="IPR036736">
    <property type="entry name" value="ACP-like_sf"/>
</dbReference>
<feature type="domain" description="PKS/mFAS DH" evidence="16">
    <location>
        <begin position="1423"/>
        <end position="1729"/>
    </location>
</feature>
<feature type="active site" description="Proton acceptor; for dehydratase activity" evidence="11">
    <location>
        <position position="1454"/>
    </location>
</feature>
<dbReference type="InterPro" id="IPR016039">
    <property type="entry name" value="Thiolase-like"/>
</dbReference>
<dbReference type="PROSITE" id="PS51186">
    <property type="entry name" value="GNAT"/>
    <property type="match status" value="1"/>
</dbReference>
<keyword evidence="18" id="KW-1185">Reference proteome</keyword>
<keyword evidence="5" id="KW-0596">Phosphopantetheine</keyword>
<dbReference type="SMART" id="SM01294">
    <property type="entry name" value="PKS_PP_betabranch"/>
    <property type="match status" value="1"/>
</dbReference>
<dbReference type="InterPro" id="IPR042104">
    <property type="entry name" value="PKS_dehydratase_sf"/>
</dbReference>
<dbReference type="SUPFAM" id="SSF51735">
    <property type="entry name" value="NAD(P)-binding Rossmann-fold domains"/>
    <property type="match status" value="1"/>
</dbReference>
<dbReference type="Pfam" id="PF01212">
    <property type="entry name" value="Beta_elim_lyase"/>
    <property type="match status" value="1"/>
</dbReference>
<evidence type="ECO:0000259" key="15">
    <source>
        <dbReference type="PROSITE" id="PS52004"/>
    </source>
</evidence>
<dbReference type="Gene3D" id="3.40.50.720">
    <property type="entry name" value="NAD(P)-binding Rossmann-like Domain"/>
    <property type="match status" value="1"/>
</dbReference>
<dbReference type="SUPFAM" id="SSF55729">
    <property type="entry name" value="Acyl-CoA N-acyltransferases (Nat)"/>
    <property type="match status" value="1"/>
</dbReference>
<evidence type="ECO:0000256" key="7">
    <source>
        <dbReference type="ARBA" id="ARBA00022553"/>
    </source>
</evidence>
<dbReference type="InterPro" id="IPR049551">
    <property type="entry name" value="PKS_DH_C"/>
</dbReference>
<reference evidence="17 18" key="1">
    <citation type="submission" date="2024-05" db="EMBL/GenBank/DDBJ databases">
        <title>Roseateles sp. 2.12 16S ribosomal RNA gene Genome sequencing and assembly.</title>
        <authorList>
            <person name="Woo H."/>
        </authorList>
    </citation>
    <scope>NUCLEOTIDE SEQUENCE [LARGE SCALE GENOMIC DNA]</scope>
    <source>
        <strain evidence="17 18">2.12</strain>
    </source>
</reference>
<dbReference type="InterPro" id="IPR057326">
    <property type="entry name" value="KR_dom"/>
</dbReference>
<comment type="subunit">
    <text evidence="4">Homotetramer.</text>
</comment>
<dbReference type="InterPro" id="IPR001597">
    <property type="entry name" value="ArAA_b-elim_lyase/Thr_aldolase"/>
</dbReference>
<dbReference type="Pfam" id="PF14765">
    <property type="entry name" value="PS-DH"/>
    <property type="match status" value="1"/>
</dbReference>
<comment type="subcellular location">
    <subcellularLocation>
        <location evidence="2">Cytoplasm</location>
    </subcellularLocation>
</comment>
<proteinExistence type="predicted"/>
<dbReference type="InterPro" id="IPR006162">
    <property type="entry name" value="Ppantetheine_attach_site"/>
</dbReference>
<dbReference type="Proteomes" id="UP001462640">
    <property type="component" value="Unassembled WGS sequence"/>
</dbReference>
<dbReference type="Gene3D" id="3.40.640.10">
    <property type="entry name" value="Type I PLP-dependent aspartate aminotransferase-like (Major domain)"/>
    <property type="match status" value="1"/>
</dbReference>
<dbReference type="Pfam" id="PF02801">
    <property type="entry name" value="Ketoacyl-synt_C"/>
    <property type="match status" value="3"/>
</dbReference>
<feature type="domain" description="N-acetyltransferase" evidence="14">
    <location>
        <begin position="452"/>
        <end position="655"/>
    </location>
</feature>
<dbReference type="InterPro" id="IPR054514">
    <property type="entry name" value="RhiE-like_linker"/>
</dbReference>
<dbReference type="PROSITE" id="PS00606">
    <property type="entry name" value="KS3_1"/>
    <property type="match status" value="1"/>
</dbReference>
<keyword evidence="9" id="KW-0677">Repeat</keyword>
<dbReference type="InterPro" id="IPR014031">
    <property type="entry name" value="Ketoacyl_synth_C"/>
</dbReference>
<comment type="caution">
    <text evidence="17">The sequence shown here is derived from an EMBL/GenBank/DDBJ whole genome shotgun (WGS) entry which is preliminary data.</text>
</comment>
<evidence type="ECO:0000313" key="18">
    <source>
        <dbReference type="Proteomes" id="UP001462640"/>
    </source>
</evidence>
<evidence type="ECO:0000256" key="11">
    <source>
        <dbReference type="PROSITE-ProRule" id="PRU01363"/>
    </source>
</evidence>
<dbReference type="RefSeq" id="WP_347607783.1">
    <property type="nucleotide sequence ID" value="NZ_JBDPZC010000002.1"/>
</dbReference>
<evidence type="ECO:0000259" key="14">
    <source>
        <dbReference type="PROSITE" id="PS51186"/>
    </source>
</evidence>
<feature type="domain" description="Ketosynthase family 3 (KS3)" evidence="15">
    <location>
        <begin position="3856"/>
        <end position="4288"/>
    </location>
</feature>
<dbReference type="InterPro" id="IPR015422">
    <property type="entry name" value="PyrdxlP-dep_Trfase_small"/>
</dbReference>
<dbReference type="InterPro" id="IPR000182">
    <property type="entry name" value="GNAT_dom"/>
</dbReference>
<dbReference type="PROSITE" id="PS52004">
    <property type="entry name" value="KS3_2"/>
    <property type="match status" value="3"/>
</dbReference>
<dbReference type="PANTHER" id="PTHR43775:SF37">
    <property type="entry name" value="SI:DKEY-61P9.11"/>
    <property type="match status" value="1"/>
</dbReference>
<evidence type="ECO:0000256" key="8">
    <source>
        <dbReference type="ARBA" id="ARBA00022679"/>
    </source>
</evidence>
<dbReference type="InterPro" id="IPR015424">
    <property type="entry name" value="PyrdxlP-dep_Trfase"/>
</dbReference>
<evidence type="ECO:0000256" key="3">
    <source>
        <dbReference type="ARBA" id="ARBA00004792"/>
    </source>
</evidence>
<dbReference type="PROSITE" id="PS50075">
    <property type="entry name" value="CARRIER"/>
    <property type="match status" value="1"/>
</dbReference>
<gene>
    <name evidence="17" type="ORF">ABDJ40_06560</name>
</gene>
<dbReference type="Pfam" id="PF00109">
    <property type="entry name" value="ketoacyl-synt"/>
    <property type="match status" value="3"/>
</dbReference>
<dbReference type="InterPro" id="IPR013968">
    <property type="entry name" value="PKS_KR"/>
</dbReference>
<evidence type="ECO:0000313" key="17">
    <source>
        <dbReference type="EMBL" id="MEO3712426.1"/>
    </source>
</evidence>
<evidence type="ECO:0000256" key="10">
    <source>
        <dbReference type="ARBA" id="ARBA00022898"/>
    </source>
</evidence>
<dbReference type="InterPro" id="IPR020841">
    <property type="entry name" value="PKS_Beta-ketoAc_synthase_dom"/>
</dbReference>
<feature type="domain" description="Ketosynthase family 3 (KS3)" evidence="15">
    <location>
        <begin position="3100"/>
        <end position="3531"/>
    </location>
</feature>
<dbReference type="SUPFAM" id="SSF53901">
    <property type="entry name" value="Thiolase-like"/>
    <property type="match status" value="3"/>
</dbReference>
<organism evidence="17 18">
    <name type="scientific">Roseateles flavus</name>
    <dbReference type="NCBI Taxonomy" id="3149041"/>
    <lineage>
        <taxon>Bacteria</taxon>
        <taxon>Pseudomonadati</taxon>
        <taxon>Pseudomonadota</taxon>
        <taxon>Betaproteobacteria</taxon>
        <taxon>Burkholderiales</taxon>
        <taxon>Sphaerotilaceae</taxon>
        <taxon>Roseateles</taxon>
    </lineage>
</organism>